<dbReference type="EMBL" id="QXDA01000002">
    <property type="protein sequence ID" value="RIA34806.1"/>
    <property type="molecule type" value="Genomic_DNA"/>
</dbReference>
<evidence type="ECO:0008006" key="3">
    <source>
        <dbReference type="Google" id="ProtNLM"/>
    </source>
</evidence>
<organism evidence="1 2">
    <name type="scientific">Ectopseudomonas oleovorans</name>
    <name type="common">Pseudomonas oleovorans</name>
    <dbReference type="NCBI Taxonomy" id="301"/>
    <lineage>
        <taxon>Bacteria</taxon>
        <taxon>Pseudomonadati</taxon>
        <taxon>Pseudomonadota</taxon>
        <taxon>Gammaproteobacteria</taxon>
        <taxon>Pseudomonadales</taxon>
        <taxon>Pseudomonadaceae</taxon>
        <taxon>Ectopseudomonas</taxon>
    </lineage>
</organism>
<accession>A0A397NBM7</accession>
<protein>
    <recommendedName>
        <fullName evidence="3">Methyl-accepting chemotaxis protein</fullName>
    </recommendedName>
</protein>
<proteinExistence type="predicted"/>
<dbReference type="RefSeq" id="WP_249929072.1">
    <property type="nucleotide sequence ID" value="NZ_QXDA01000002.1"/>
</dbReference>
<evidence type="ECO:0000313" key="1">
    <source>
        <dbReference type="EMBL" id="RIA34806.1"/>
    </source>
</evidence>
<evidence type="ECO:0000313" key="2">
    <source>
        <dbReference type="Proteomes" id="UP000265836"/>
    </source>
</evidence>
<dbReference type="AlphaFoldDB" id="A0A397NBM7"/>
<gene>
    <name evidence="1" type="ORF">DFO61_1462</name>
</gene>
<sequence>MQGSAALADDSLSHIRQTSEVLETIVWVSAQIQGEVQQLNSQLGRFRT</sequence>
<comment type="caution">
    <text evidence="1">The sequence shown here is derived from an EMBL/GenBank/DDBJ whole genome shotgun (WGS) entry which is preliminary data.</text>
</comment>
<dbReference type="Proteomes" id="UP000265836">
    <property type="component" value="Unassembled WGS sequence"/>
</dbReference>
<reference evidence="1 2" key="1">
    <citation type="submission" date="2018-08" db="EMBL/GenBank/DDBJ databases">
        <title>Genome sequencing of rice bacterial endophytes.</title>
        <authorList>
            <person name="Venturi V."/>
        </authorList>
    </citation>
    <scope>NUCLEOTIDE SEQUENCE [LARGE SCALE GENOMIC DNA]</scope>
    <source>
        <strain evidence="1 2">E1205</strain>
    </source>
</reference>
<name>A0A397NBM7_ECTOL</name>